<keyword evidence="9" id="KW-1185">Reference proteome</keyword>
<feature type="transmembrane region" description="Helical" evidence="6">
    <location>
        <begin position="254"/>
        <end position="272"/>
    </location>
</feature>
<dbReference type="CDD" id="cd17324">
    <property type="entry name" value="MFS_NepI_like"/>
    <property type="match status" value="1"/>
</dbReference>
<dbReference type="EMBL" id="JBIRUQ010000002">
    <property type="protein sequence ID" value="MFI1461390.1"/>
    <property type="molecule type" value="Genomic_DNA"/>
</dbReference>
<dbReference type="InterPro" id="IPR050189">
    <property type="entry name" value="MFS_Efflux_Transporters"/>
</dbReference>
<proteinExistence type="predicted"/>
<feature type="transmembrane region" description="Helical" evidence="6">
    <location>
        <begin position="140"/>
        <end position="164"/>
    </location>
</feature>
<dbReference type="PROSITE" id="PS50850">
    <property type="entry name" value="MFS"/>
    <property type="match status" value="1"/>
</dbReference>
<evidence type="ECO:0000313" key="9">
    <source>
        <dbReference type="Proteomes" id="UP001611263"/>
    </source>
</evidence>
<dbReference type="Proteomes" id="UP001611263">
    <property type="component" value="Unassembled WGS sequence"/>
</dbReference>
<evidence type="ECO:0000256" key="2">
    <source>
        <dbReference type="ARBA" id="ARBA00022475"/>
    </source>
</evidence>
<dbReference type="InterPro" id="IPR036259">
    <property type="entry name" value="MFS_trans_sf"/>
</dbReference>
<keyword evidence="5 6" id="KW-0472">Membrane</keyword>
<dbReference type="InterPro" id="IPR020846">
    <property type="entry name" value="MFS_dom"/>
</dbReference>
<feature type="transmembrane region" description="Helical" evidence="6">
    <location>
        <begin position="218"/>
        <end position="242"/>
    </location>
</feature>
<dbReference type="RefSeq" id="WP_197039679.1">
    <property type="nucleotide sequence ID" value="NZ_JBIRUQ010000002.1"/>
</dbReference>
<feature type="transmembrane region" description="Helical" evidence="6">
    <location>
        <begin position="12"/>
        <end position="32"/>
    </location>
</feature>
<sequence length="416" mass="42963">MTPTPSGSRAPAIPAAVYVLAAGVFAMVTSEFAVAGLMPQLAESLDTDIAQIGYLVTIFALAMAFGGPLLILGLLRLPPKTAIMVVFAIFFAGNLLAALASSYSVMVVARIVTGIAAQAFFGLAVSLCMRIVDASVRGRAVSVAMSGLMLGTLLGLPLATFIGGRLGWQAAFWAVGVLTVVAAALTLALVRNPGNPEESRSETETFTEQLRSFRSPRLLLALVTSTLIIGATFSVFSFLAPILTQVSGFTEGSVPLLLLAYGAATLVGNYVVGRLADRHTVPTLLAGTLLNTVFLLGFALGTGSQPLAILFMLGIGLVGVTMNPAMAVRVQRAGGTGVLVNTVHTSFITFGVVLGSALGSRLLADYGLRAPIVLGVVLAVLAIAAIVPALRDRRLRSGIAAGPGRNLRDEQPAYIG</sequence>
<evidence type="ECO:0000256" key="4">
    <source>
        <dbReference type="ARBA" id="ARBA00022989"/>
    </source>
</evidence>
<feature type="transmembrane region" description="Helical" evidence="6">
    <location>
        <begin position="338"/>
        <end position="358"/>
    </location>
</feature>
<feature type="transmembrane region" description="Helical" evidence="6">
    <location>
        <begin position="170"/>
        <end position="190"/>
    </location>
</feature>
<evidence type="ECO:0000256" key="3">
    <source>
        <dbReference type="ARBA" id="ARBA00022692"/>
    </source>
</evidence>
<keyword evidence="4 6" id="KW-1133">Transmembrane helix</keyword>
<accession>A0ABW7TQ10</accession>
<feature type="transmembrane region" description="Helical" evidence="6">
    <location>
        <begin position="107"/>
        <end position="128"/>
    </location>
</feature>
<dbReference type="PANTHER" id="PTHR43124">
    <property type="entry name" value="PURINE EFFLUX PUMP PBUE"/>
    <property type="match status" value="1"/>
</dbReference>
<feature type="transmembrane region" description="Helical" evidence="6">
    <location>
        <begin position="284"/>
        <end position="301"/>
    </location>
</feature>
<evidence type="ECO:0000313" key="8">
    <source>
        <dbReference type="EMBL" id="MFI1461390.1"/>
    </source>
</evidence>
<protein>
    <submittedName>
        <fullName evidence="8">MFS transporter</fullName>
    </submittedName>
</protein>
<keyword evidence="3 6" id="KW-0812">Transmembrane</keyword>
<evidence type="ECO:0000256" key="1">
    <source>
        <dbReference type="ARBA" id="ARBA00004651"/>
    </source>
</evidence>
<feature type="domain" description="Major facilitator superfamily (MFS) profile" evidence="7">
    <location>
        <begin position="16"/>
        <end position="394"/>
    </location>
</feature>
<dbReference type="PANTHER" id="PTHR43124:SF8">
    <property type="entry name" value="INNER MEMBRANE TRANSPORT PROTEIN YDHP"/>
    <property type="match status" value="1"/>
</dbReference>
<feature type="transmembrane region" description="Helical" evidence="6">
    <location>
        <begin position="82"/>
        <end position="101"/>
    </location>
</feature>
<evidence type="ECO:0000256" key="5">
    <source>
        <dbReference type="ARBA" id="ARBA00023136"/>
    </source>
</evidence>
<feature type="transmembrane region" description="Helical" evidence="6">
    <location>
        <begin position="52"/>
        <end position="75"/>
    </location>
</feature>
<dbReference type="InterPro" id="IPR011701">
    <property type="entry name" value="MFS"/>
</dbReference>
<dbReference type="SUPFAM" id="SSF103473">
    <property type="entry name" value="MFS general substrate transporter"/>
    <property type="match status" value="1"/>
</dbReference>
<gene>
    <name evidence="8" type="ORF">ACH4WX_11790</name>
</gene>
<feature type="transmembrane region" description="Helical" evidence="6">
    <location>
        <begin position="307"/>
        <end position="326"/>
    </location>
</feature>
<evidence type="ECO:0000256" key="6">
    <source>
        <dbReference type="SAM" id="Phobius"/>
    </source>
</evidence>
<evidence type="ECO:0000259" key="7">
    <source>
        <dbReference type="PROSITE" id="PS50850"/>
    </source>
</evidence>
<dbReference type="Gene3D" id="1.20.1250.20">
    <property type="entry name" value="MFS general substrate transporter like domains"/>
    <property type="match status" value="1"/>
</dbReference>
<dbReference type="GeneID" id="93504405"/>
<dbReference type="Pfam" id="PF07690">
    <property type="entry name" value="MFS_1"/>
    <property type="match status" value="1"/>
</dbReference>
<comment type="subcellular location">
    <subcellularLocation>
        <location evidence="1">Cell membrane</location>
        <topology evidence="1">Multi-pass membrane protein</topology>
    </subcellularLocation>
</comment>
<name>A0ABW7TQ10_9NOCA</name>
<organism evidence="8 9">
    <name type="scientific">Nocardia carnea</name>
    <dbReference type="NCBI Taxonomy" id="37328"/>
    <lineage>
        <taxon>Bacteria</taxon>
        <taxon>Bacillati</taxon>
        <taxon>Actinomycetota</taxon>
        <taxon>Actinomycetes</taxon>
        <taxon>Mycobacteriales</taxon>
        <taxon>Nocardiaceae</taxon>
        <taxon>Nocardia</taxon>
    </lineage>
</organism>
<feature type="transmembrane region" description="Helical" evidence="6">
    <location>
        <begin position="370"/>
        <end position="390"/>
    </location>
</feature>
<keyword evidence="2" id="KW-1003">Cell membrane</keyword>
<comment type="caution">
    <text evidence="8">The sequence shown here is derived from an EMBL/GenBank/DDBJ whole genome shotgun (WGS) entry which is preliminary data.</text>
</comment>
<reference evidence="8 9" key="1">
    <citation type="submission" date="2024-10" db="EMBL/GenBank/DDBJ databases">
        <title>The Natural Products Discovery Center: Release of the First 8490 Sequenced Strains for Exploring Actinobacteria Biosynthetic Diversity.</title>
        <authorList>
            <person name="Kalkreuter E."/>
            <person name="Kautsar S.A."/>
            <person name="Yang D."/>
            <person name="Bader C.D."/>
            <person name="Teijaro C.N."/>
            <person name="Fluegel L."/>
            <person name="Davis C.M."/>
            <person name="Simpson J.R."/>
            <person name="Lauterbach L."/>
            <person name="Steele A.D."/>
            <person name="Gui C."/>
            <person name="Meng S."/>
            <person name="Li G."/>
            <person name="Viehrig K."/>
            <person name="Ye F."/>
            <person name="Su P."/>
            <person name="Kiefer A.F."/>
            <person name="Nichols A."/>
            <person name="Cepeda A.J."/>
            <person name="Yan W."/>
            <person name="Fan B."/>
            <person name="Jiang Y."/>
            <person name="Adhikari A."/>
            <person name="Zheng C.-J."/>
            <person name="Schuster L."/>
            <person name="Cowan T.M."/>
            <person name="Smanski M.J."/>
            <person name="Chevrette M.G."/>
            <person name="De Carvalho L.P.S."/>
            <person name="Shen B."/>
        </authorList>
    </citation>
    <scope>NUCLEOTIDE SEQUENCE [LARGE SCALE GENOMIC DNA]</scope>
    <source>
        <strain evidence="8 9">NPDC020568</strain>
    </source>
</reference>